<evidence type="ECO:0000256" key="1">
    <source>
        <dbReference type="SAM" id="Phobius"/>
    </source>
</evidence>
<dbReference type="AlphaFoldDB" id="A0AAI8C754"/>
<keyword evidence="1" id="KW-1133">Transmembrane helix</keyword>
<protein>
    <submittedName>
        <fullName evidence="2">Uncharacterized protein</fullName>
    </submittedName>
</protein>
<dbReference type="RefSeq" id="WP_006265252.1">
    <property type="nucleotide sequence ID" value="NZ_CP013690.1"/>
</dbReference>
<name>A0AAI8C754_9FLAO</name>
<reference evidence="2 3" key="1">
    <citation type="journal article" date="2016" name="J. Zhejiang Univ. Sci. B">
        <title>Antibiotic resistance mechanisms of Myroides sp.</title>
        <authorList>
            <person name="Hu S."/>
            <person name="Yuan S."/>
            <person name="Qu H."/>
            <person name="Jiang T."/>
            <person name="Zhou Y."/>
            <person name="Wang M."/>
            <person name="Ming D."/>
        </authorList>
    </citation>
    <scope>NUCLEOTIDE SEQUENCE [LARGE SCALE GENOMIC DNA]</scope>
    <source>
        <strain evidence="2 3">PR63039</strain>
    </source>
</reference>
<keyword evidence="1" id="KW-0812">Transmembrane</keyword>
<feature type="transmembrane region" description="Helical" evidence="1">
    <location>
        <begin position="6"/>
        <end position="25"/>
    </location>
</feature>
<accession>A0AAI8C754</accession>
<dbReference type="KEGG" id="mod:AS202_14100"/>
<keyword evidence="1" id="KW-0472">Membrane</keyword>
<dbReference type="InterPro" id="IPR025833">
    <property type="entry name" value="GDYXXLXY"/>
</dbReference>
<organism evidence="2 3">
    <name type="scientific">Myroides odoratimimus</name>
    <dbReference type="NCBI Taxonomy" id="76832"/>
    <lineage>
        <taxon>Bacteria</taxon>
        <taxon>Pseudomonadati</taxon>
        <taxon>Bacteroidota</taxon>
        <taxon>Flavobacteriia</taxon>
        <taxon>Flavobacteriales</taxon>
        <taxon>Flavobacteriaceae</taxon>
        <taxon>Myroides</taxon>
    </lineage>
</organism>
<evidence type="ECO:0000313" key="3">
    <source>
        <dbReference type="Proteomes" id="UP000069030"/>
    </source>
</evidence>
<dbReference type="EMBL" id="CP013690">
    <property type="protein sequence ID" value="ALU27225.1"/>
    <property type="molecule type" value="Genomic_DNA"/>
</dbReference>
<sequence length="202" mass="22930">MKNKKNIIILVVFVLIGIFFVRAVLQKEKTIKEGQFVLLELAPVDPRSLMQGDYMNLNYAISTRTSTFDQSILDSISPVSENEILTTTEEELSARAVNDIEEAVEKSKLNKRGYVLLSLDKDNVGSLVKMVNELGEKNDNQIYIKYFNYGGWRFNIGAESFFFQEGDAEKYEQAKYGGLRVDEDGNSVLVGMYDKDRKLIGN</sequence>
<evidence type="ECO:0000313" key="2">
    <source>
        <dbReference type="EMBL" id="ALU27225.1"/>
    </source>
</evidence>
<gene>
    <name evidence="2" type="ORF">AS202_14100</name>
</gene>
<dbReference type="Pfam" id="PF14345">
    <property type="entry name" value="GDYXXLXY"/>
    <property type="match status" value="1"/>
</dbReference>
<proteinExistence type="predicted"/>
<dbReference type="Proteomes" id="UP000069030">
    <property type="component" value="Chromosome"/>
</dbReference>